<keyword evidence="5" id="KW-1185">Reference proteome</keyword>
<dbReference type="GO" id="GO:0052689">
    <property type="term" value="F:carboxylic ester hydrolase activity"/>
    <property type="evidence" value="ECO:0007669"/>
    <property type="project" value="UniProtKB-ARBA"/>
</dbReference>
<dbReference type="EMBL" id="CP048104">
    <property type="protein sequence ID" value="QKG83507.1"/>
    <property type="molecule type" value="Genomic_DNA"/>
</dbReference>
<organism evidence="4 5">
    <name type="scientific">Kroppenstedtia pulmonis</name>
    <dbReference type="NCBI Taxonomy" id="1380685"/>
    <lineage>
        <taxon>Bacteria</taxon>
        <taxon>Bacillati</taxon>
        <taxon>Bacillota</taxon>
        <taxon>Bacilli</taxon>
        <taxon>Bacillales</taxon>
        <taxon>Thermoactinomycetaceae</taxon>
        <taxon>Kroppenstedtia</taxon>
    </lineage>
</organism>
<evidence type="ECO:0000313" key="5">
    <source>
        <dbReference type="Proteomes" id="UP000503088"/>
    </source>
</evidence>
<dbReference type="Pfam" id="PF12697">
    <property type="entry name" value="Abhydrolase_6"/>
    <property type="match status" value="1"/>
</dbReference>
<dbReference type="Gene3D" id="3.40.50.1820">
    <property type="entry name" value="alpha/beta hydrolase"/>
    <property type="match status" value="1"/>
</dbReference>
<evidence type="ECO:0000313" key="4">
    <source>
        <dbReference type="EMBL" id="QKG83507.1"/>
    </source>
</evidence>
<evidence type="ECO:0000256" key="2">
    <source>
        <dbReference type="ARBA" id="ARBA00038115"/>
    </source>
</evidence>
<dbReference type="InterPro" id="IPR050261">
    <property type="entry name" value="FrsA_esterase"/>
</dbReference>
<name>A0A7D3XP18_9BACL</name>
<feature type="domain" description="AB hydrolase-1" evidence="3">
    <location>
        <begin position="38"/>
        <end position="255"/>
    </location>
</feature>
<dbReference type="PANTHER" id="PTHR22946">
    <property type="entry name" value="DIENELACTONE HYDROLASE DOMAIN-CONTAINING PROTEIN-RELATED"/>
    <property type="match status" value="1"/>
</dbReference>
<dbReference type="RefSeq" id="WP_173220310.1">
    <property type="nucleotide sequence ID" value="NZ_CP048104.1"/>
</dbReference>
<proteinExistence type="inferred from homology"/>
<dbReference type="SUPFAM" id="SSF53474">
    <property type="entry name" value="alpha/beta-Hydrolases"/>
    <property type="match status" value="1"/>
</dbReference>
<comment type="similarity">
    <text evidence="2">Belongs to the AB hydrolase superfamily. FUS2 hydrolase family.</text>
</comment>
<dbReference type="InterPro" id="IPR000073">
    <property type="entry name" value="AB_hydrolase_1"/>
</dbReference>
<dbReference type="Proteomes" id="UP000503088">
    <property type="component" value="Chromosome"/>
</dbReference>
<dbReference type="KEGG" id="kpul:GXN76_02820"/>
<reference evidence="4 5" key="1">
    <citation type="submission" date="2020-01" db="EMBL/GenBank/DDBJ databases">
        <authorList>
            <person name="Gulvik C.A."/>
            <person name="Batra D.G."/>
        </authorList>
    </citation>
    <scope>NUCLEOTIDE SEQUENCE [LARGE SCALE GENOMIC DNA]</scope>
    <source>
        <strain evidence="4 5">W9323</strain>
    </source>
</reference>
<dbReference type="InterPro" id="IPR029058">
    <property type="entry name" value="AB_hydrolase_fold"/>
</dbReference>
<evidence type="ECO:0000259" key="3">
    <source>
        <dbReference type="Pfam" id="PF12697"/>
    </source>
</evidence>
<keyword evidence="1 4" id="KW-0378">Hydrolase</keyword>
<dbReference type="AlphaFoldDB" id="A0A7D3XP18"/>
<protein>
    <submittedName>
        <fullName evidence="4">Alpha/beta hydrolase</fullName>
    </submittedName>
</protein>
<evidence type="ECO:0000256" key="1">
    <source>
        <dbReference type="ARBA" id="ARBA00022801"/>
    </source>
</evidence>
<gene>
    <name evidence="4" type="ORF">GXN76_02820</name>
</gene>
<sequence length="284" mass="32350">MSTTIKPTAFSVQVNKEDRVIRGDIWADHRYHDPCPVLLLCHGFKGFKDWGFFPYVARTLAENHFIVLSFNFSMNGIGDDPQEFTELERFARNTYTREQEDLSILLQQLKKGDLPGRERMDISRLGMIGHSRGGGNALLFSMEHQEIGAVALWNSVAGLNLFTESMQEEMQRKGRTYILNGRTGQKMPIDREVLEDLQANQDRFDLLRRLPDYHKPILILQGEEDQAVPVSAATALNQAAPHSEMHLLPQTGHTFDATHPFRGTTPSLDTALSHTIHFFKKNFK</sequence>
<dbReference type="PANTHER" id="PTHR22946:SF9">
    <property type="entry name" value="POLYKETIDE TRANSFERASE AF380"/>
    <property type="match status" value="1"/>
</dbReference>
<accession>A0A7D3XP18</accession>